<evidence type="ECO:0000313" key="2">
    <source>
        <dbReference type="EMBL" id="KCZ99521.1"/>
    </source>
</evidence>
<evidence type="ECO:0000313" key="3">
    <source>
        <dbReference type="Proteomes" id="UP000024942"/>
    </source>
</evidence>
<dbReference type="PANTHER" id="PTHR34009:SF2">
    <property type="entry name" value="PROTEIN STAR"/>
    <property type="match status" value="1"/>
</dbReference>
<dbReference type="GO" id="GO:0006888">
    <property type="term" value="P:endoplasmic reticulum to Golgi vesicle-mediated transport"/>
    <property type="evidence" value="ECO:0007669"/>
    <property type="project" value="TreeGrafter"/>
</dbReference>
<keyword evidence="2" id="KW-0489">Methyltransferase</keyword>
<accession>A0A059G1A0</accession>
<keyword evidence="2" id="KW-0808">Transferase</keyword>
<dbReference type="GO" id="GO:0008168">
    <property type="term" value="F:methyltransferase activity"/>
    <property type="evidence" value="ECO:0007669"/>
    <property type="project" value="UniProtKB-KW"/>
</dbReference>
<dbReference type="InterPro" id="IPR006342">
    <property type="entry name" value="FkbM_mtfrase"/>
</dbReference>
<dbReference type="STRING" id="1280953.HOC_19821"/>
<name>A0A059G1A0_9PROT</name>
<dbReference type="GO" id="GO:0032259">
    <property type="term" value="P:methylation"/>
    <property type="evidence" value="ECO:0007669"/>
    <property type="project" value="UniProtKB-KW"/>
</dbReference>
<dbReference type="NCBIfam" id="TIGR01444">
    <property type="entry name" value="fkbM_fam"/>
    <property type="match status" value="1"/>
</dbReference>
<dbReference type="InterPro" id="IPR029063">
    <property type="entry name" value="SAM-dependent_MTases_sf"/>
</dbReference>
<dbReference type="PANTHER" id="PTHR34009">
    <property type="entry name" value="PROTEIN STAR"/>
    <property type="match status" value="1"/>
</dbReference>
<dbReference type="EMBL" id="ARYL01000069">
    <property type="protein sequence ID" value="KCZ99521.1"/>
    <property type="molecule type" value="Genomic_DNA"/>
</dbReference>
<dbReference type="RefSeq" id="WP_156950568.1">
    <property type="nucleotide sequence ID" value="NZ_ARYL01000069.1"/>
</dbReference>
<dbReference type="InterPro" id="IPR053202">
    <property type="entry name" value="EGF_Rcpt_Signaling_Reg"/>
</dbReference>
<feature type="non-terminal residue" evidence="2">
    <location>
        <position position="302"/>
    </location>
</feature>
<dbReference type="Gene3D" id="3.40.50.150">
    <property type="entry name" value="Vaccinia Virus protein VP39"/>
    <property type="match status" value="1"/>
</dbReference>
<dbReference type="Pfam" id="PF05050">
    <property type="entry name" value="Methyltransf_21"/>
    <property type="match status" value="1"/>
</dbReference>
<dbReference type="GO" id="GO:0016197">
    <property type="term" value="P:endosomal transport"/>
    <property type="evidence" value="ECO:0007669"/>
    <property type="project" value="TreeGrafter"/>
</dbReference>
<dbReference type="OrthoDB" id="9801609at2"/>
<proteinExistence type="predicted"/>
<dbReference type="SUPFAM" id="SSF53335">
    <property type="entry name" value="S-adenosyl-L-methionine-dependent methyltransferases"/>
    <property type="match status" value="1"/>
</dbReference>
<comment type="caution">
    <text evidence="2">The sequence shown here is derived from an EMBL/GenBank/DDBJ whole genome shotgun (WGS) entry which is preliminary data.</text>
</comment>
<dbReference type="Proteomes" id="UP000024942">
    <property type="component" value="Unassembled WGS sequence"/>
</dbReference>
<feature type="domain" description="Methyltransferase FkbM" evidence="1">
    <location>
        <begin position="28"/>
        <end position="190"/>
    </location>
</feature>
<dbReference type="GO" id="GO:0005737">
    <property type="term" value="C:cytoplasm"/>
    <property type="evidence" value="ECO:0007669"/>
    <property type="project" value="GOC"/>
</dbReference>
<dbReference type="GO" id="GO:0005886">
    <property type="term" value="C:plasma membrane"/>
    <property type="evidence" value="ECO:0007669"/>
    <property type="project" value="TreeGrafter"/>
</dbReference>
<evidence type="ECO:0000259" key="1">
    <source>
        <dbReference type="Pfam" id="PF05050"/>
    </source>
</evidence>
<protein>
    <submittedName>
        <fullName evidence="2">FkbM family methyltransferase</fullName>
    </submittedName>
</protein>
<keyword evidence="3" id="KW-1185">Reference proteome</keyword>
<dbReference type="AlphaFoldDB" id="A0A059G1A0"/>
<dbReference type="eggNOG" id="COG1579">
    <property type="taxonomic scope" value="Bacteria"/>
</dbReference>
<reference evidence="2 3" key="1">
    <citation type="journal article" date="2014" name="Antonie Van Leeuwenhoek">
        <title>Hyphomonas beringensis sp. nov. and Hyphomonas chukchiensis sp. nov., isolated from surface seawater of the Bering Sea and Chukchi Sea.</title>
        <authorList>
            <person name="Li C."/>
            <person name="Lai Q."/>
            <person name="Li G."/>
            <person name="Dong C."/>
            <person name="Wang J."/>
            <person name="Liao Y."/>
            <person name="Shao Z."/>
        </authorList>
    </citation>
    <scope>NUCLEOTIDE SEQUENCE [LARGE SCALE GENOMIC DNA]</scope>
    <source>
        <strain evidence="2 3">SCH89</strain>
    </source>
</reference>
<sequence>MNTSYAQNFEDIILWRALKQIKNGFYIDIGANDPTRDSVSKLFYDRGWRGVHVEPAAEFADKLEQQRPDEKVIRAAVSTKKSKLQLVYFEGTGLSTSNLEVAEKHIDSGYVHETIRVPTITLEKILNDLDVPDIHWLKIDVEGMEGDVLKSWGESSVRPWVLLVESTRPLSSKETHGFWESEVLNRGYEFAYFDGLNRFYVRLDKEQLKSSFGPGPNYFDHFSLTESSPFVVDLQARHALMTQELIKRVGDADHEIMTTHVRLQDTIKGLEHSREEARSVLDALTAQSNGVAAAVETVVADA</sequence>
<gene>
    <name evidence="2" type="ORF">HOC_19821</name>
</gene>
<organism evidence="2 3">
    <name type="scientific">Hyphomonas oceanitis SCH89</name>
    <dbReference type="NCBI Taxonomy" id="1280953"/>
    <lineage>
        <taxon>Bacteria</taxon>
        <taxon>Pseudomonadati</taxon>
        <taxon>Pseudomonadota</taxon>
        <taxon>Alphaproteobacteria</taxon>
        <taxon>Hyphomonadales</taxon>
        <taxon>Hyphomonadaceae</taxon>
        <taxon>Hyphomonas</taxon>
    </lineage>
</organism>